<feature type="chain" id="PRO_5035692375" evidence="5">
    <location>
        <begin position="20"/>
        <end position="108"/>
    </location>
</feature>
<evidence type="ECO:0000256" key="1">
    <source>
        <dbReference type="ARBA" id="ARBA00004613"/>
    </source>
</evidence>
<accession>A0A818N744</accession>
<evidence type="ECO:0000313" key="6">
    <source>
        <dbReference type="EMBL" id="CAF3205697.1"/>
    </source>
</evidence>
<proteinExistence type="inferred from homology"/>
<dbReference type="Proteomes" id="UP000663825">
    <property type="component" value="Unassembled WGS sequence"/>
</dbReference>
<dbReference type="Proteomes" id="UP000663865">
    <property type="component" value="Unassembled WGS sequence"/>
</dbReference>
<protein>
    <submittedName>
        <fullName evidence="10">Uncharacterized protein</fullName>
    </submittedName>
</protein>
<evidence type="ECO:0000313" key="11">
    <source>
        <dbReference type="Proteomes" id="UP000663869"/>
    </source>
</evidence>
<evidence type="ECO:0000313" key="7">
    <source>
        <dbReference type="EMBL" id="CAF3302700.1"/>
    </source>
</evidence>
<dbReference type="EMBL" id="CAJNYT010000021">
    <property type="protein sequence ID" value="CAF3302700.1"/>
    <property type="molecule type" value="Genomic_DNA"/>
</dbReference>
<evidence type="ECO:0000256" key="3">
    <source>
        <dbReference type="ARBA" id="ARBA00022525"/>
    </source>
</evidence>
<evidence type="ECO:0000256" key="5">
    <source>
        <dbReference type="SAM" id="SignalP"/>
    </source>
</evidence>
<keyword evidence="5" id="KW-0732">Signal</keyword>
<organism evidence="10 11">
    <name type="scientific">Rotaria socialis</name>
    <dbReference type="NCBI Taxonomy" id="392032"/>
    <lineage>
        <taxon>Eukaryota</taxon>
        <taxon>Metazoa</taxon>
        <taxon>Spiralia</taxon>
        <taxon>Gnathifera</taxon>
        <taxon>Rotifera</taxon>
        <taxon>Eurotatoria</taxon>
        <taxon>Bdelloidea</taxon>
        <taxon>Philodinida</taxon>
        <taxon>Philodinidae</taxon>
        <taxon>Rotaria</taxon>
    </lineage>
</organism>
<evidence type="ECO:0000313" key="8">
    <source>
        <dbReference type="EMBL" id="CAF3322095.1"/>
    </source>
</evidence>
<evidence type="ECO:0000313" key="9">
    <source>
        <dbReference type="EMBL" id="CAF3333400.1"/>
    </source>
</evidence>
<evidence type="ECO:0000256" key="4">
    <source>
        <dbReference type="ARBA" id="ARBA00023157"/>
    </source>
</evidence>
<name>A0A818N744_9BILA</name>
<evidence type="ECO:0000313" key="10">
    <source>
        <dbReference type="EMBL" id="CAF3600655.1"/>
    </source>
</evidence>
<dbReference type="AlphaFoldDB" id="A0A818N744"/>
<dbReference type="OrthoDB" id="9990417at2759"/>
<dbReference type="InterPro" id="IPR008735">
    <property type="entry name" value="PSP94"/>
</dbReference>
<feature type="signal peptide" evidence="5">
    <location>
        <begin position="1"/>
        <end position="19"/>
    </location>
</feature>
<dbReference type="Pfam" id="PF05825">
    <property type="entry name" value="PSP94"/>
    <property type="match status" value="1"/>
</dbReference>
<gene>
    <name evidence="10" type="ORF">FME351_LOCUS21935</name>
    <name evidence="7" type="ORF">GRG538_LOCUS716</name>
    <name evidence="9" type="ORF">KIK155_LOCUS1944</name>
    <name evidence="6" type="ORF">LUA448_LOCUS2496</name>
    <name evidence="8" type="ORF">TIS948_LOCUS20277</name>
</gene>
<comment type="subcellular location">
    <subcellularLocation>
        <location evidence="1">Secreted</location>
    </subcellularLocation>
</comment>
<comment type="caution">
    <text evidence="10">The sequence shown here is derived from an EMBL/GenBank/DDBJ whole genome shotgun (WGS) entry which is preliminary data.</text>
</comment>
<dbReference type="GO" id="GO:0005576">
    <property type="term" value="C:extracellular region"/>
    <property type="evidence" value="ECO:0007669"/>
    <property type="project" value="UniProtKB-SubCell"/>
</dbReference>
<reference evidence="10" key="1">
    <citation type="submission" date="2021-02" db="EMBL/GenBank/DDBJ databases">
        <authorList>
            <person name="Nowell W R."/>
        </authorList>
    </citation>
    <scope>NUCLEOTIDE SEQUENCE</scope>
</reference>
<comment type="similarity">
    <text evidence="2">Belongs to the beta-microseminoprotein family.</text>
</comment>
<dbReference type="Proteomes" id="UP000663869">
    <property type="component" value="Unassembled WGS sequence"/>
</dbReference>
<dbReference type="EMBL" id="CAJNYV010000049">
    <property type="protein sequence ID" value="CAF3333400.1"/>
    <property type="molecule type" value="Genomic_DNA"/>
</dbReference>
<dbReference type="EMBL" id="CAJNYD010000065">
    <property type="protein sequence ID" value="CAF3205697.1"/>
    <property type="molecule type" value="Genomic_DNA"/>
</dbReference>
<keyword evidence="4" id="KW-1015">Disulfide bond</keyword>
<dbReference type="EMBL" id="CAJNXB010003522">
    <property type="protein sequence ID" value="CAF3322095.1"/>
    <property type="molecule type" value="Genomic_DNA"/>
</dbReference>
<dbReference type="Proteomes" id="UP000663833">
    <property type="component" value="Unassembled WGS sequence"/>
</dbReference>
<dbReference type="EMBL" id="CAJNYU010002783">
    <property type="protein sequence ID" value="CAF3600655.1"/>
    <property type="molecule type" value="Genomic_DNA"/>
</dbReference>
<dbReference type="Proteomes" id="UP000663872">
    <property type="component" value="Unassembled WGS sequence"/>
</dbReference>
<sequence length="108" mass="11756">MHYLFLCILFAGVFLPAKSFLGGMRRTCECKAVSDTVHFPFHTWKVSSCAFCTCNNPAMINCEKACQDMVQNYANTGCGKIIKGSKVLHKYNAGGCGKGVGKQVFTCA</sequence>
<keyword evidence="3" id="KW-0964">Secreted</keyword>
<evidence type="ECO:0000256" key="2">
    <source>
        <dbReference type="ARBA" id="ARBA00010352"/>
    </source>
</evidence>